<evidence type="ECO:0000259" key="1">
    <source>
        <dbReference type="Pfam" id="PF13468"/>
    </source>
</evidence>
<dbReference type="InterPro" id="IPR025870">
    <property type="entry name" value="Glyoxalase-like_dom"/>
</dbReference>
<reference evidence="3 4" key="3">
    <citation type="submission" date="2020-08" db="EMBL/GenBank/DDBJ databases">
        <title>Genomic Encyclopedia of Type Strains, Phase IV (KMG-IV): sequencing the most valuable type-strain genomes for metagenomic binning, comparative biology and taxonomic classification.</title>
        <authorList>
            <person name="Goeker M."/>
        </authorList>
    </citation>
    <scope>NUCLEOTIDE SEQUENCE [LARGE SCALE GENOMIC DNA]</scope>
    <source>
        <strain evidence="3 4">DSM 27521</strain>
    </source>
</reference>
<dbReference type="SUPFAM" id="SSF54593">
    <property type="entry name" value="Glyoxalase/Bleomycin resistance protein/Dihydroxybiphenyl dioxygenase"/>
    <property type="match status" value="1"/>
</dbReference>
<dbReference type="EMBL" id="BNAJ01000010">
    <property type="protein sequence ID" value="GHF55122.1"/>
    <property type="molecule type" value="Genomic_DNA"/>
</dbReference>
<reference evidence="2" key="4">
    <citation type="submission" date="2024-05" db="EMBL/GenBank/DDBJ databases">
        <authorList>
            <person name="Sun Q."/>
            <person name="Zhou Y."/>
        </authorList>
    </citation>
    <scope>NUCLEOTIDE SEQUENCE</scope>
    <source>
        <strain evidence="2">CGMCC 1.18437</strain>
    </source>
</reference>
<evidence type="ECO:0000313" key="5">
    <source>
        <dbReference type="Proteomes" id="UP000619376"/>
    </source>
</evidence>
<dbReference type="EMBL" id="JACHFK010000009">
    <property type="protein sequence ID" value="MBB5377917.1"/>
    <property type="molecule type" value="Genomic_DNA"/>
</dbReference>
<gene>
    <name evidence="2" type="ORF">GCM10017781_34180</name>
    <name evidence="3" type="ORF">HNQ07_003417</name>
</gene>
<feature type="domain" description="Glyoxalase-like" evidence="1">
    <location>
        <begin position="5"/>
        <end position="173"/>
    </location>
</feature>
<evidence type="ECO:0000313" key="2">
    <source>
        <dbReference type="EMBL" id="GHF55122.1"/>
    </source>
</evidence>
<dbReference type="Proteomes" id="UP000619376">
    <property type="component" value="Unassembled WGS sequence"/>
</dbReference>
<dbReference type="RefSeq" id="WP_184113894.1">
    <property type="nucleotide sequence ID" value="NZ_BNAJ01000010.1"/>
</dbReference>
<dbReference type="Pfam" id="PF13468">
    <property type="entry name" value="Glyoxalase_3"/>
    <property type="match status" value="1"/>
</dbReference>
<organism evidence="3 4">
    <name type="scientific">Deinococcus metalli</name>
    <dbReference type="NCBI Taxonomy" id="1141878"/>
    <lineage>
        <taxon>Bacteria</taxon>
        <taxon>Thermotogati</taxon>
        <taxon>Deinococcota</taxon>
        <taxon>Deinococci</taxon>
        <taxon>Deinococcales</taxon>
        <taxon>Deinococcaceae</taxon>
        <taxon>Deinococcus</taxon>
    </lineage>
</organism>
<dbReference type="Gene3D" id="3.10.180.10">
    <property type="entry name" value="2,3-Dihydroxybiphenyl 1,2-Dioxygenase, domain 1"/>
    <property type="match status" value="1"/>
</dbReference>
<protein>
    <submittedName>
        <fullName evidence="2">Glyoxalase</fullName>
    </submittedName>
</protein>
<sequence>MTARLDHLVIAARTLDEGRAWLEGRLGVPMQPGGEHAAYGTHNALLSLGPDAYAEVIAVNPAAPAPGRPRWFALDTDEMRAQLDAGPALIHWVAAVEGLDPGPEVPELSRGEHRWRVTVPATGALPMYGVAPSLIHWLTPPPSTRLPDAGVRLVKLQLGTAHPDRLRARLDALQFEGEVEVYEAPQAELRAVLRTPGGLVTL</sequence>
<name>A0A7W8NT83_9DEIO</name>
<keyword evidence="5" id="KW-1185">Reference proteome</keyword>
<accession>A0A7W8NT83</accession>
<evidence type="ECO:0000313" key="3">
    <source>
        <dbReference type="EMBL" id="MBB5377917.1"/>
    </source>
</evidence>
<dbReference type="AlphaFoldDB" id="A0A7W8NT83"/>
<comment type="caution">
    <text evidence="3">The sequence shown here is derived from an EMBL/GenBank/DDBJ whole genome shotgun (WGS) entry which is preliminary data.</text>
</comment>
<reference evidence="2" key="1">
    <citation type="journal article" date="2014" name="Int. J. Syst. Evol. Microbiol.">
        <title>Complete genome of a new Firmicutes species belonging to the dominant human colonic microbiota ('Ruminococcus bicirculans') reveals two chromosomes and a selective capacity to utilize plant glucans.</title>
        <authorList>
            <consortium name="NISC Comparative Sequencing Program"/>
            <person name="Wegmann U."/>
            <person name="Louis P."/>
            <person name="Goesmann A."/>
            <person name="Henrissat B."/>
            <person name="Duncan S.H."/>
            <person name="Flint H.J."/>
        </authorList>
    </citation>
    <scope>NUCLEOTIDE SEQUENCE</scope>
    <source>
        <strain evidence="2">CGMCC 1.18437</strain>
    </source>
</reference>
<dbReference type="Proteomes" id="UP000539473">
    <property type="component" value="Unassembled WGS sequence"/>
</dbReference>
<reference evidence="5" key="2">
    <citation type="journal article" date="2019" name="Int. J. Syst. Evol. Microbiol.">
        <title>The Global Catalogue of Microorganisms (GCM) 10K type strain sequencing project: providing services to taxonomists for standard genome sequencing and annotation.</title>
        <authorList>
            <consortium name="The Broad Institute Genomics Platform"/>
            <consortium name="The Broad Institute Genome Sequencing Center for Infectious Disease"/>
            <person name="Wu L."/>
            <person name="Ma J."/>
        </authorList>
    </citation>
    <scope>NUCLEOTIDE SEQUENCE [LARGE SCALE GENOMIC DNA]</scope>
    <source>
        <strain evidence="5">CGMCC 1.18437</strain>
    </source>
</reference>
<dbReference type="InterPro" id="IPR029068">
    <property type="entry name" value="Glyas_Bleomycin-R_OHBP_Dase"/>
</dbReference>
<proteinExistence type="predicted"/>
<evidence type="ECO:0000313" key="4">
    <source>
        <dbReference type="Proteomes" id="UP000539473"/>
    </source>
</evidence>